<dbReference type="GeneID" id="9132312"/>
<dbReference type="PANTHER" id="PTHR43422">
    <property type="entry name" value="THIAMINE THIAZOLE SYNTHASE"/>
    <property type="match status" value="1"/>
</dbReference>
<dbReference type="GO" id="GO:0016763">
    <property type="term" value="F:pentosyltransferase activity"/>
    <property type="evidence" value="ECO:0007669"/>
    <property type="project" value="UniProtKB-UniRule"/>
</dbReference>
<evidence type="ECO:0000256" key="2">
    <source>
        <dbReference type="ARBA" id="ARBA00022723"/>
    </source>
</evidence>
<dbReference type="Pfam" id="PF01946">
    <property type="entry name" value="Thi4"/>
    <property type="match status" value="1"/>
</dbReference>
<comment type="function">
    <text evidence="6">Involved in the biosynthesis of the thiazole moiety of thiamine. Catalyzes the conversion of NAD and glycine to adenosine diphosphate 5-(2-hydroxyethyl)-4-methylthiazole-2-carboxylate (ADT), an adenylated thiazole intermediate, using free sulfide as a source of sulfur.</text>
</comment>
<evidence type="ECO:0000313" key="7">
    <source>
        <dbReference type="EMBL" id="ADG13931.1"/>
    </source>
</evidence>
<keyword evidence="8" id="KW-1185">Reference proteome</keyword>
<comment type="caution">
    <text evidence="6">Lacks conserved residue(s) required for the propagation of feature annotation.</text>
</comment>
<dbReference type="AlphaFoldDB" id="D5VTM8"/>
<dbReference type="RefSeq" id="WP_013100676.1">
    <property type="nucleotide sequence ID" value="NC_014122.1"/>
</dbReference>
<protein>
    <recommendedName>
        <fullName evidence="6">Thiamine thiazole synthase</fullName>
        <ecNumber evidence="6">2.4.2.59</ecNumber>
    </recommendedName>
</protein>
<evidence type="ECO:0000256" key="4">
    <source>
        <dbReference type="ARBA" id="ARBA00023004"/>
    </source>
</evidence>
<keyword evidence="2 6" id="KW-0479">Metal-binding</keyword>
<dbReference type="UniPathway" id="UPA00060"/>
<dbReference type="eggNOG" id="arCOG00574">
    <property type="taxonomic scope" value="Archaea"/>
</dbReference>
<dbReference type="KEGG" id="mif:Metin_1281"/>
<evidence type="ECO:0000256" key="6">
    <source>
        <dbReference type="HAMAP-Rule" id="MF_00304"/>
    </source>
</evidence>
<dbReference type="EMBL" id="CP002009">
    <property type="protein sequence ID" value="ADG13931.1"/>
    <property type="molecule type" value="Genomic_DNA"/>
</dbReference>
<comment type="catalytic activity">
    <reaction evidence="6">
        <text>hydrogen sulfide + glycine + NAD(+) = ADP-5-ethyl-4-methylthiazole-2-carboxylate + nicotinamide + 3 H2O + H(+)</text>
        <dbReference type="Rhea" id="RHEA:55704"/>
        <dbReference type="ChEBI" id="CHEBI:15377"/>
        <dbReference type="ChEBI" id="CHEBI:15378"/>
        <dbReference type="ChEBI" id="CHEBI:17154"/>
        <dbReference type="ChEBI" id="CHEBI:29919"/>
        <dbReference type="ChEBI" id="CHEBI:57305"/>
        <dbReference type="ChEBI" id="CHEBI:57540"/>
        <dbReference type="ChEBI" id="CHEBI:139151"/>
        <dbReference type="EC" id="2.4.2.59"/>
    </reaction>
</comment>
<dbReference type="InterPro" id="IPR002922">
    <property type="entry name" value="Thi4_fam"/>
</dbReference>
<evidence type="ECO:0000313" key="8">
    <source>
        <dbReference type="Proteomes" id="UP000002061"/>
    </source>
</evidence>
<feature type="binding site" description="in other chain" evidence="6">
    <location>
        <position position="123"/>
    </location>
    <ligand>
        <name>NAD(+)</name>
        <dbReference type="ChEBI" id="CHEBI:57540"/>
        <note>ligand shared between two adjacent protomers</note>
    </ligand>
</feature>
<gene>
    <name evidence="6" type="primary">thi4</name>
    <name evidence="7" type="ordered locus">Metin_1281</name>
</gene>
<dbReference type="NCBIfam" id="TIGR00292">
    <property type="entry name" value="sulfide-dependent adenosine diphosphate thiazole synthase"/>
    <property type="match status" value="1"/>
</dbReference>
<feature type="binding site" description="in other chain" evidence="6">
    <location>
        <position position="33"/>
    </location>
    <ligand>
        <name>NAD(+)</name>
        <dbReference type="ChEBI" id="CHEBI:57540"/>
        <note>ligand shared between two adjacent protomers</note>
    </ligand>
</feature>
<organism evidence="7 8">
    <name type="scientific">Methanocaldococcus infernus (strain DSM 11812 / JCM 15783 / ME)</name>
    <dbReference type="NCBI Taxonomy" id="573063"/>
    <lineage>
        <taxon>Archaea</taxon>
        <taxon>Methanobacteriati</taxon>
        <taxon>Methanobacteriota</taxon>
        <taxon>Methanomada group</taxon>
        <taxon>Methanococci</taxon>
        <taxon>Methanococcales</taxon>
        <taxon>Methanocaldococcaceae</taxon>
        <taxon>Methanocaldococcus</taxon>
    </lineage>
</organism>
<keyword evidence="4 6" id="KW-0408">Iron</keyword>
<dbReference type="InterPro" id="IPR036188">
    <property type="entry name" value="FAD/NAD-bd_sf"/>
</dbReference>
<keyword evidence="3 6" id="KW-0784">Thiamine biosynthesis</keyword>
<dbReference type="GO" id="GO:0052837">
    <property type="term" value="P:thiazole biosynthetic process"/>
    <property type="evidence" value="ECO:0007669"/>
    <property type="project" value="UniProtKB-UniRule"/>
</dbReference>
<dbReference type="HAMAP" id="MF_00304">
    <property type="entry name" value="Thi4"/>
    <property type="match status" value="1"/>
</dbReference>
<dbReference type="EC" id="2.4.2.59" evidence="6"/>
<evidence type="ECO:0000256" key="3">
    <source>
        <dbReference type="ARBA" id="ARBA00022977"/>
    </source>
</evidence>
<dbReference type="STRING" id="573063.Metin_1281"/>
<dbReference type="InterPro" id="IPR022828">
    <property type="entry name" value="Thi4_prok"/>
</dbReference>
<dbReference type="PRINTS" id="PR00419">
    <property type="entry name" value="ADXRDTASE"/>
</dbReference>
<comment type="similarity">
    <text evidence="6">Belongs to the THI4 family.</text>
</comment>
<comment type="subunit">
    <text evidence="6">Homooctamer; tetramer of dimers.</text>
</comment>
<evidence type="ECO:0000256" key="1">
    <source>
        <dbReference type="ARBA" id="ARBA00022679"/>
    </source>
</evidence>
<dbReference type="GO" id="GO:0009228">
    <property type="term" value="P:thiamine biosynthetic process"/>
    <property type="evidence" value="ECO:0007669"/>
    <property type="project" value="UniProtKB-KW"/>
</dbReference>
<feature type="binding site" description="in other chain" evidence="6">
    <location>
        <begin position="52"/>
        <end position="53"/>
    </location>
    <ligand>
        <name>NAD(+)</name>
        <dbReference type="ChEBI" id="CHEBI:57540"/>
        <note>ligand shared between two adjacent protomers</note>
    </ligand>
</feature>
<feature type="binding site" evidence="6">
    <location>
        <begin position="149"/>
        <end position="151"/>
    </location>
    <ligand>
        <name>NAD(+)</name>
        <dbReference type="ChEBI" id="CHEBI:57540"/>
        <note>ligand shared between two adjacent protomers</note>
    </ligand>
</feature>
<comment type="cofactor">
    <cofactor evidence="6">
        <name>Fe(2+)</name>
        <dbReference type="ChEBI" id="CHEBI:29033"/>
    </cofactor>
</comment>
<dbReference type="GO" id="GO:0009229">
    <property type="term" value="P:thiamine diphosphate biosynthetic process"/>
    <property type="evidence" value="ECO:0007669"/>
    <property type="project" value="UniProtKB-UniRule"/>
</dbReference>
<evidence type="ECO:0000256" key="5">
    <source>
        <dbReference type="ARBA" id="ARBA00023027"/>
    </source>
</evidence>
<dbReference type="HOGENOM" id="CLU_053727_2_0_2"/>
<keyword evidence="1 6" id="KW-0808">Transferase</keyword>
<dbReference type="PANTHER" id="PTHR43422:SF3">
    <property type="entry name" value="THIAMINE THIAZOLE SYNTHASE"/>
    <property type="match status" value="1"/>
</dbReference>
<feature type="binding site" evidence="6">
    <location>
        <position position="151"/>
    </location>
    <ligand>
        <name>Fe cation</name>
        <dbReference type="ChEBI" id="CHEBI:24875"/>
        <note>ligand shared between two adjacent protomers</note>
    </ligand>
</feature>
<reference evidence="7" key="1">
    <citation type="submission" date="2010-04" db="EMBL/GenBank/DDBJ databases">
        <title>Complete sequence of Methanocaldococcus infernus ME.</title>
        <authorList>
            <consortium name="US DOE Joint Genome Institute"/>
            <person name="Lucas S."/>
            <person name="Copeland A."/>
            <person name="Lapidus A."/>
            <person name="Cheng J.-F."/>
            <person name="Bruce D."/>
            <person name="Goodwin L."/>
            <person name="Pitluck S."/>
            <person name="Munk A.C."/>
            <person name="Detter J.C."/>
            <person name="Han C."/>
            <person name="Tapia R."/>
            <person name="Land M."/>
            <person name="Hauser L."/>
            <person name="Kyrpides N."/>
            <person name="Mikhailova N."/>
            <person name="Sieprawska-Lupa M."/>
            <person name="Whitman W.B."/>
            <person name="Woyke T."/>
        </authorList>
    </citation>
    <scope>NUCLEOTIDE SEQUENCE [LARGE SCALE GENOMIC DNA]</scope>
    <source>
        <strain evidence="7">ME</strain>
    </source>
</reference>
<proteinExistence type="inferred from homology"/>
<dbReference type="Gene3D" id="3.50.50.60">
    <property type="entry name" value="FAD/NAD(P)-binding domain"/>
    <property type="match status" value="1"/>
</dbReference>
<dbReference type="Proteomes" id="UP000002061">
    <property type="component" value="Chromosome"/>
</dbReference>
<feature type="binding site" description="in other chain" evidence="6">
    <location>
        <position position="60"/>
    </location>
    <ligand>
        <name>NAD(+)</name>
        <dbReference type="ChEBI" id="CHEBI:57540"/>
        <note>ligand shared between two adjacent protomers</note>
    </ligand>
</feature>
<dbReference type="OrthoDB" id="4240at2157"/>
<feature type="binding site" description="in other chain" evidence="6">
    <location>
        <position position="166"/>
    </location>
    <ligand>
        <name>Fe cation</name>
        <dbReference type="ChEBI" id="CHEBI:24875"/>
        <note>ligand shared between two adjacent protomers</note>
    </ligand>
</feature>
<dbReference type="SUPFAM" id="SSF51905">
    <property type="entry name" value="FAD/NAD(P)-binding domain"/>
    <property type="match status" value="1"/>
</dbReference>
<keyword evidence="5 6" id="KW-0520">NAD</keyword>
<comment type="pathway">
    <text evidence="6">Cofactor biosynthesis; thiamine diphosphate biosynthesis.</text>
</comment>
<feature type="binding site" description="in other chain" evidence="6">
    <location>
        <position position="215"/>
    </location>
    <ligand>
        <name>NAD(+)</name>
        <dbReference type="ChEBI" id="CHEBI:57540"/>
        <note>ligand shared between two adjacent protomers</note>
    </ligand>
</feature>
<feature type="binding site" evidence="6">
    <location>
        <position position="225"/>
    </location>
    <ligand>
        <name>glycine</name>
        <dbReference type="ChEBI" id="CHEBI:57305"/>
    </ligand>
</feature>
<sequence length="249" mass="27116">MESKISRGIIKKAMEMWLDNLEVDVAIVGAGPSGLTCARYLAKEGLKVVVLERHLFFGGGTWGGGMGFPYITVEEEAKHLLEEVGVKLEKVDDLYVADSVEVPAKLATAAIDSGAKILTGIVVEDLILKNEEVRGVVINTYAIEKAGLHVDPLAIESKVVVDATGHDAYVTNILVKKNKVNLKVEGERSMWAERGEKELLKYTKEIYPNFFVCGMAANAVHGGYRMGAIFGGMYLSGKLCAEKILKKLK</sequence>
<dbReference type="GO" id="GO:0005506">
    <property type="term" value="F:iron ion binding"/>
    <property type="evidence" value="ECO:0007669"/>
    <property type="project" value="UniProtKB-UniRule"/>
</dbReference>
<name>D5VTM8_METIM</name>
<accession>D5VTM8</accession>